<feature type="region of interest" description="Disordered" evidence="1">
    <location>
        <begin position="11"/>
        <end position="74"/>
    </location>
</feature>
<evidence type="ECO:0000313" key="3">
    <source>
        <dbReference type="Proteomes" id="UP000324022"/>
    </source>
</evidence>
<sequence length="128" mass="14803">MHPQIVLYTCNPTYPNVSSQKNPTSTHTNQDNFSPSDSPLPLTKLPNRMTRWSNLNKDKDEKTPKERKADAVSRKTLHYHVQSHHTCITYPGRIARTTHRPFVEKRMLENSARGKECINPIEPTPNRE</sequence>
<organism evidence="2 3">
    <name type="scientific">Ustilago trichophora</name>
    <dbReference type="NCBI Taxonomy" id="86804"/>
    <lineage>
        <taxon>Eukaryota</taxon>
        <taxon>Fungi</taxon>
        <taxon>Dikarya</taxon>
        <taxon>Basidiomycota</taxon>
        <taxon>Ustilaginomycotina</taxon>
        <taxon>Ustilaginomycetes</taxon>
        <taxon>Ustilaginales</taxon>
        <taxon>Ustilaginaceae</taxon>
        <taxon>Ustilago</taxon>
    </lineage>
</organism>
<keyword evidence="3" id="KW-1185">Reference proteome</keyword>
<evidence type="ECO:0000256" key="1">
    <source>
        <dbReference type="SAM" id="MobiDB-lite"/>
    </source>
</evidence>
<accession>A0A5C3EC37</accession>
<dbReference type="Proteomes" id="UP000324022">
    <property type="component" value="Unassembled WGS sequence"/>
</dbReference>
<reference evidence="2 3" key="1">
    <citation type="submission" date="2018-03" db="EMBL/GenBank/DDBJ databases">
        <authorList>
            <person name="Guldener U."/>
        </authorList>
    </citation>
    <scope>NUCLEOTIDE SEQUENCE [LARGE SCALE GENOMIC DNA]</scope>
    <source>
        <strain evidence="2 3">NBRC100155</strain>
    </source>
</reference>
<feature type="compositionally biased region" description="Polar residues" evidence="1">
    <location>
        <begin position="11"/>
        <end position="37"/>
    </location>
</feature>
<feature type="compositionally biased region" description="Basic and acidic residues" evidence="1">
    <location>
        <begin position="56"/>
        <end position="73"/>
    </location>
</feature>
<protein>
    <submittedName>
        <fullName evidence="2">Uncharacterized protein</fullName>
    </submittedName>
</protein>
<evidence type="ECO:0000313" key="2">
    <source>
        <dbReference type="EMBL" id="SPO27988.1"/>
    </source>
</evidence>
<name>A0A5C3EC37_9BASI</name>
<dbReference type="EMBL" id="OOIN01000020">
    <property type="protein sequence ID" value="SPO27988.1"/>
    <property type="molecule type" value="Genomic_DNA"/>
</dbReference>
<proteinExistence type="predicted"/>
<dbReference type="AlphaFoldDB" id="A0A5C3EC37"/>
<gene>
    <name evidence="2" type="ORF">UTRI_05131</name>
</gene>